<proteinExistence type="predicted"/>
<gene>
    <name evidence="2" type="ORF">Nepgr_017374</name>
</gene>
<dbReference type="EMBL" id="BSYO01000015">
    <property type="protein sequence ID" value="GMH15533.1"/>
    <property type="molecule type" value="Genomic_DNA"/>
</dbReference>
<reference evidence="2" key="1">
    <citation type="submission" date="2023-05" db="EMBL/GenBank/DDBJ databases">
        <title>Nepenthes gracilis genome sequencing.</title>
        <authorList>
            <person name="Fukushima K."/>
        </authorList>
    </citation>
    <scope>NUCLEOTIDE SEQUENCE</scope>
    <source>
        <strain evidence="2">SING2019-196</strain>
    </source>
</reference>
<dbReference type="Proteomes" id="UP001279734">
    <property type="component" value="Unassembled WGS sequence"/>
</dbReference>
<evidence type="ECO:0000256" key="1">
    <source>
        <dbReference type="SAM" id="MobiDB-lite"/>
    </source>
</evidence>
<evidence type="ECO:0000313" key="3">
    <source>
        <dbReference type="Proteomes" id="UP001279734"/>
    </source>
</evidence>
<evidence type="ECO:0000313" key="2">
    <source>
        <dbReference type="EMBL" id="GMH15533.1"/>
    </source>
</evidence>
<accession>A0AAD3SQA5</accession>
<dbReference type="AlphaFoldDB" id="A0AAD3SQA5"/>
<keyword evidence="3" id="KW-1185">Reference proteome</keyword>
<protein>
    <submittedName>
        <fullName evidence="2">Uncharacterized protein</fullName>
    </submittedName>
</protein>
<comment type="caution">
    <text evidence="2">The sequence shown here is derived from an EMBL/GenBank/DDBJ whole genome shotgun (WGS) entry which is preliminary data.</text>
</comment>
<feature type="region of interest" description="Disordered" evidence="1">
    <location>
        <begin position="47"/>
        <end position="105"/>
    </location>
</feature>
<organism evidence="2 3">
    <name type="scientific">Nepenthes gracilis</name>
    <name type="common">Slender pitcher plant</name>
    <dbReference type="NCBI Taxonomy" id="150966"/>
    <lineage>
        <taxon>Eukaryota</taxon>
        <taxon>Viridiplantae</taxon>
        <taxon>Streptophyta</taxon>
        <taxon>Embryophyta</taxon>
        <taxon>Tracheophyta</taxon>
        <taxon>Spermatophyta</taxon>
        <taxon>Magnoliopsida</taxon>
        <taxon>eudicotyledons</taxon>
        <taxon>Gunneridae</taxon>
        <taxon>Pentapetalae</taxon>
        <taxon>Caryophyllales</taxon>
        <taxon>Nepenthaceae</taxon>
        <taxon>Nepenthes</taxon>
    </lineage>
</organism>
<sequence length="279" mass="30585">MEPVPVSTLTGGVLVPPSETPLVVDCSCISQNLPSGEPLLHNEIQLDKVPSGPPSIPSHSRSSRSARRVPIESVQSLETKDVEPCLPNPTPKQTKGAKKKIPPPNSHGLHRSVALDVMAAWLGCGWFKLSWDAIVRWLNCFATGNSTLLMDGVPGVVHQMQLGDVQLLKFLLKPSRLQFLVAAIRITTMWLLSSHVLHVMMRRLLALFEKMRLLMLPDFVRVHFSGVLSAEAQSSGVVGWSGAIYSGVTFLRSFPERRHALFRSSLSAGVHFPGVHFPV</sequence>
<name>A0AAD3SQA5_NEPGR</name>